<sequence>CSPTPWPPPWPGCWTRPPSARGPAGGRG</sequence>
<evidence type="ECO:0000256" key="1">
    <source>
        <dbReference type="SAM" id="MobiDB-lite"/>
    </source>
</evidence>
<feature type="region of interest" description="Disordered" evidence="1">
    <location>
        <begin position="1"/>
        <end position="28"/>
    </location>
</feature>
<evidence type="ECO:0000313" key="2">
    <source>
        <dbReference type="EMBL" id="CAA9293005.1"/>
    </source>
</evidence>
<reference evidence="2" key="1">
    <citation type="submission" date="2020-02" db="EMBL/GenBank/DDBJ databases">
        <authorList>
            <person name="Meier V. D."/>
        </authorList>
    </citation>
    <scope>NUCLEOTIDE SEQUENCE</scope>
    <source>
        <strain evidence="2">AVDCRST_MAG54</strain>
    </source>
</reference>
<dbReference type="AlphaFoldDB" id="A0A6J4K187"/>
<accession>A0A6J4K187</accession>
<name>A0A6J4K187_9PSEU</name>
<feature type="non-terminal residue" evidence="2">
    <location>
        <position position="28"/>
    </location>
</feature>
<feature type="compositionally biased region" description="Pro residues" evidence="1">
    <location>
        <begin position="1"/>
        <end position="11"/>
    </location>
</feature>
<gene>
    <name evidence="2" type="ORF">AVDCRST_MAG54-4609</name>
</gene>
<feature type="non-terminal residue" evidence="2">
    <location>
        <position position="1"/>
    </location>
</feature>
<dbReference type="EMBL" id="CADCTH010000582">
    <property type="protein sequence ID" value="CAA9293005.1"/>
    <property type="molecule type" value="Genomic_DNA"/>
</dbReference>
<proteinExistence type="predicted"/>
<protein>
    <submittedName>
        <fullName evidence="2">Uncharacterized protein</fullName>
    </submittedName>
</protein>
<organism evidence="2">
    <name type="scientific">uncultured Actinomycetospora sp</name>
    <dbReference type="NCBI Taxonomy" id="1135996"/>
    <lineage>
        <taxon>Bacteria</taxon>
        <taxon>Bacillati</taxon>
        <taxon>Actinomycetota</taxon>
        <taxon>Actinomycetes</taxon>
        <taxon>Pseudonocardiales</taxon>
        <taxon>Pseudonocardiaceae</taxon>
        <taxon>Actinomycetospora</taxon>
        <taxon>environmental samples</taxon>
    </lineage>
</organism>
<feature type="compositionally biased region" description="Low complexity" evidence="1">
    <location>
        <begin position="12"/>
        <end position="22"/>
    </location>
</feature>